<name>A0A4Z0J8U0_9LACO</name>
<accession>A0A4Z0J8U0</accession>
<evidence type="ECO:0000313" key="2">
    <source>
        <dbReference type="EMBL" id="TGD18133.1"/>
    </source>
</evidence>
<proteinExistence type="predicted"/>
<dbReference type="AlphaFoldDB" id="A0A4Z0J8U0"/>
<keyword evidence="1" id="KW-0812">Transmembrane</keyword>
<dbReference type="Proteomes" id="UP000297348">
    <property type="component" value="Unassembled WGS sequence"/>
</dbReference>
<dbReference type="RefSeq" id="WP_135368453.1">
    <property type="nucleotide sequence ID" value="NZ_RKLX01000016.1"/>
</dbReference>
<dbReference type="EMBL" id="RKLX01000016">
    <property type="protein sequence ID" value="TGD18133.1"/>
    <property type="molecule type" value="Genomic_DNA"/>
</dbReference>
<gene>
    <name evidence="2" type="ORF">EGT51_09480</name>
</gene>
<evidence type="ECO:0008006" key="4">
    <source>
        <dbReference type="Google" id="ProtNLM"/>
    </source>
</evidence>
<feature type="transmembrane region" description="Helical" evidence="1">
    <location>
        <begin position="59"/>
        <end position="79"/>
    </location>
</feature>
<feature type="transmembrane region" description="Helical" evidence="1">
    <location>
        <begin position="114"/>
        <end position="132"/>
    </location>
</feature>
<feature type="transmembrane region" description="Helical" evidence="1">
    <location>
        <begin position="21"/>
        <end position="47"/>
    </location>
</feature>
<organism evidence="2 3">
    <name type="scientific">Levilactobacillus suantsaiihabitans</name>
    <dbReference type="NCBI Taxonomy" id="2487722"/>
    <lineage>
        <taxon>Bacteria</taxon>
        <taxon>Bacillati</taxon>
        <taxon>Bacillota</taxon>
        <taxon>Bacilli</taxon>
        <taxon>Lactobacillales</taxon>
        <taxon>Lactobacillaceae</taxon>
        <taxon>Levilactobacillus</taxon>
    </lineage>
</organism>
<sequence>MVKIYRILVSQSLAETLSYRFTAVLTAIFGILFYVIELVTGGVYFSFTPTIYGWNFLDYLNLITTANLISYLYQFLFVAGHEDLVDQILDGNLDYSLLRPVNAYWFHASYRVDFPSLVTLVLTAGIETGILLKLQPTPLNLLGYLAAVIVGVAFVFALNQIVVTAAFWIDGMTALDGLPEYLMSASARPAKIYPRLLQQLFLWVIPSLAITNVPAQFGHNRPSWLLAWSALVTGVLLGLSYWEWRRGLLRYVSAN</sequence>
<comment type="caution">
    <text evidence="2">The sequence shown here is derived from an EMBL/GenBank/DDBJ whole genome shotgun (WGS) entry which is preliminary data.</text>
</comment>
<dbReference type="OrthoDB" id="3818833at2"/>
<keyword evidence="1" id="KW-1133">Transmembrane helix</keyword>
<feature type="transmembrane region" description="Helical" evidence="1">
    <location>
        <begin position="223"/>
        <end position="242"/>
    </location>
</feature>
<evidence type="ECO:0000256" key="1">
    <source>
        <dbReference type="SAM" id="Phobius"/>
    </source>
</evidence>
<evidence type="ECO:0000313" key="3">
    <source>
        <dbReference type="Proteomes" id="UP000297348"/>
    </source>
</evidence>
<feature type="transmembrane region" description="Helical" evidence="1">
    <location>
        <begin position="200"/>
        <end position="217"/>
    </location>
</feature>
<dbReference type="PANTHER" id="PTHR36833">
    <property type="entry name" value="SLR0610 PROTEIN-RELATED"/>
    <property type="match status" value="1"/>
</dbReference>
<keyword evidence="3" id="KW-1185">Reference proteome</keyword>
<dbReference type="Pfam" id="PF06182">
    <property type="entry name" value="ABC2_membrane_6"/>
    <property type="match status" value="1"/>
</dbReference>
<reference evidence="2 3" key="1">
    <citation type="submission" date="2018-10" db="EMBL/GenBank/DDBJ databases">
        <title>Lactobacillus sp. R7 and Lactobacillus sp. R19 isolated from fermented mustard green product of Taiwan.</title>
        <authorList>
            <person name="Lin S.-T."/>
        </authorList>
    </citation>
    <scope>NUCLEOTIDE SEQUENCE [LARGE SCALE GENOMIC DNA]</scope>
    <source>
        <strain evidence="2 3">BCRC 81129</strain>
    </source>
</reference>
<dbReference type="PANTHER" id="PTHR36833:SF1">
    <property type="entry name" value="INTEGRAL MEMBRANE TRANSPORT PROTEIN"/>
    <property type="match status" value="1"/>
</dbReference>
<protein>
    <recommendedName>
        <fullName evidence="4">ABC transporter permease</fullName>
    </recommendedName>
</protein>
<dbReference type="InterPro" id="IPR010390">
    <property type="entry name" value="ABC-2_transporter-like"/>
</dbReference>
<keyword evidence="1" id="KW-0472">Membrane</keyword>
<feature type="transmembrane region" description="Helical" evidence="1">
    <location>
        <begin position="144"/>
        <end position="169"/>
    </location>
</feature>